<dbReference type="GeneID" id="77806594"/>
<name>A0ABY7CD30_9BASI</name>
<feature type="region of interest" description="Disordered" evidence="1">
    <location>
        <begin position="58"/>
        <end position="85"/>
    </location>
</feature>
<dbReference type="Proteomes" id="UP001164743">
    <property type="component" value="Chromosome 1A"/>
</dbReference>
<evidence type="ECO:0000313" key="3">
    <source>
        <dbReference type="Proteomes" id="UP001164743"/>
    </source>
</evidence>
<gene>
    <name evidence="2" type="ORF">PtA15_1A65</name>
</gene>
<evidence type="ECO:0000313" key="2">
    <source>
        <dbReference type="EMBL" id="WAQ80727.1"/>
    </source>
</evidence>
<protein>
    <submittedName>
        <fullName evidence="2">Uncharacterized protein</fullName>
    </submittedName>
</protein>
<dbReference type="EMBL" id="CP110421">
    <property type="protein sequence ID" value="WAQ80727.1"/>
    <property type="molecule type" value="Genomic_DNA"/>
</dbReference>
<feature type="compositionally biased region" description="Low complexity" evidence="1">
    <location>
        <begin position="66"/>
        <end position="85"/>
    </location>
</feature>
<accession>A0ABY7CD30</accession>
<proteinExistence type="predicted"/>
<organism evidence="2 3">
    <name type="scientific">Puccinia triticina</name>
    <dbReference type="NCBI Taxonomy" id="208348"/>
    <lineage>
        <taxon>Eukaryota</taxon>
        <taxon>Fungi</taxon>
        <taxon>Dikarya</taxon>
        <taxon>Basidiomycota</taxon>
        <taxon>Pucciniomycotina</taxon>
        <taxon>Pucciniomycetes</taxon>
        <taxon>Pucciniales</taxon>
        <taxon>Pucciniaceae</taxon>
        <taxon>Puccinia</taxon>
    </lineage>
</organism>
<dbReference type="RefSeq" id="XP_053016282.1">
    <property type="nucleotide sequence ID" value="XM_053165710.1"/>
</dbReference>
<reference evidence="2" key="1">
    <citation type="submission" date="2022-10" db="EMBL/GenBank/DDBJ databases">
        <title>Puccinia triticina Genome sequencing and assembly.</title>
        <authorList>
            <person name="Li C."/>
        </authorList>
    </citation>
    <scope>NUCLEOTIDE SEQUENCE</scope>
    <source>
        <strain evidence="2">Pt15</strain>
    </source>
</reference>
<sequence>MIIRWIMVTRCLLPAEYILWLRLLVSKDAFSQYGLASEIRKSHDLRTHQFIDGSTQQSPAITEAKQQQQQQFTSSIPPSSSHTVPSSSAFVAAEAFIVWKFRDELAAYVSELYGLDGPIKFKAILRW</sequence>
<keyword evidence="3" id="KW-1185">Reference proteome</keyword>
<evidence type="ECO:0000256" key="1">
    <source>
        <dbReference type="SAM" id="MobiDB-lite"/>
    </source>
</evidence>